<dbReference type="Proteomes" id="UP000007879">
    <property type="component" value="Unassembled WGS sequence"/>
</dbReference>
<reference evidence="15" key="2">
    <citation type="submission" date="2017-05" db="UniProtKB">
        <authorList>
            <consortium name="EnsemblMetazoa"/>
        </authorList>
    </citation>
    <scope>IDENTIFICATION</scope>
</reference>
<feature type="transmembrane region" description="Helical" evidence="12">
    <location>
        <begin position="787"/>
        <end position="816"/>
    </location>
</feature>
<evidence type="ECO:0000259" key="14">
    <source>
        <dbReference type="PROSITE" id="PS50262"/>
    </source>
</evidence>
<dbReference type="EnsemblMetazoa" id="Aqu2.1.34596_001">
    <property type="protein sequence ID" value="Aqu2.1.34596_001"/>
    <property type="gene ID" value="Aqu2.1.34596"/>
</dbReference>
<sequence>MQFLLVAFFLVLSSCTANNKCHDRGFNAQRCSCSTASIECIPRGSSSSGILSYFPVATKKYDSILSIHIKGATFTHLNKSHLEAYPKLHTLQIQDSSLSSISAEAFSSSTYLNKLVMTGNRLTEFPNLSGSKRLVKLELQYNKIRDISYDKVKQCPLLTYIDLKHNEITTLRDGTFLDSCILTTLNVSENPLHTIGDNFFEGVSMTNLDLSYTDISSFPTTGLRRYLKYLNLDRCKNLKTFPPARTDYDPYLCTDLTFPLLKEVKFEYHALCCQFRTQKSLKEVTFSNNRCPSRTRSFLFRSADKVEKRNANMPSPSTTLLHTSLCWSNGTIIPSTTPSIVMTSSELLSLSSTSTEISSPTCTSIAVTVTPTVTQTLVCIGETVSSTSIAVSTTTSTPTITSTSTTSTTPTPTEPPFDCNTCYDSEECNWCLSNDCEISGCEKYTTCCDDFKKRRRRDTQANETIILASSSIMDSLDCSSVQVTITPSVTVSLTCFQASTFPSPSPSITECENEPCSNLICSPVVQSAVTSGSVTSTVVIPSSSSSLPSPSSTLRSSSSSSTSDQNSAFVGTPTPTCTSLNVAQGSFFEEMKDFVSCSPGNDPFNPCTDLIDNNLLRAGMWLVIILSIGGNIVVLSATLLYFISRYLKNHKKPHLMYFLYINLAMADLFMGIYLLTIAVVDLDTIGDYSRHAIEWQTSAGCRFAGFCAIFSSLLSIYTLLVITVERVYTIKFALQHKRFHKQTVTVSILVGWVLTITLCILPMVGLSSYERVGICLPFEARETADQAYIVLILVLTGIASFAIMFCYVLLFYLVVCNNRSITKTLSGREELKLALRMSLLVMTDFACWAPIALFGLTAVFQKPLINVTDSKILMVFVFPLNSCLNPILYSFSTRKFRSIVFSAFDRCNVCKKCCAKKQIKQNSSNEEYSTGKSNSRRSSEDVTVNGPFLNQRQAHRRGTELSLISGFTTSSRRGSTLSGGSDEETPPMHSLIHTGRPERSSQSSLGSDNSYLSEQGESVINTSTSSLGSLKDRRFSLASLSGHVSQLTALPEEKEEDLPCEKHRESTHSSSDSFNENIRLEYKPVLDDRKLPTNPSFIPLNEGTTTIYINECIDDDDDDDDDAKGHQRSEEEQTIVTMYNDAEGIEIQETELTFT</sequence>
<dbReference type="InParanoid" id="A0A1X7V3Q7"/>
<evidence type="ECO:0000256" key="5">
    <source>
        <dbReference type="ARBA" id="ARBA00022737"/>
    </source>
</evidence>
<evidence type="ECO:0000256" key="11">
    <source>
        <dbReference type="SAM" id="MobiDB-lite"/>
    </source>
</evidence>
<dbReference type="AlphaFoldDB" id="A0A1X7V3Q7"/>
<dbReference type="InterPro" id="IPR017452">
    <property type="entry name" value="GPCR_Rhodpsn_7TM"/>
</dbReference>
<feature type="compositionally biased region" description="Polar residues" evidence="11">
    <location>
        <begin position="1000"/>
        <end position="1013"/>
    </location>
</feature>
<feature type="chain" id="PRO_5013253963" description="G-protein coupled receptors family 1 profile domain-containing protein" evidence="13">
    <location>
        <begin position="18"/>
        <end position="1155"/>
    </location>
</feature>
<dbReference type="PRINTS" id="PR00237">
    <property type="entry name" value="GPCRRHODOPSN"/>
</dbReference>
<dbReference type="Gene3D" id="1.20.1070.10">
    <property type="entry name" value="Rhodopsin 7-helix transmembrane proteins"/>
    <property type="match status" value="1"/>
</dbReference>
<keyword evidence="10" id="KW-0807">Transducer</keyword>
<keyword evidence="13" id="KW-0732">Signal</keyword>
<dbReference type="GO" id="GO:0007189">
    <property type="term" value="P:adenylate cyclase-activating G protein-coupled receptor signaling pathway"/>
    <property type="evidence" value="ECO:0007669"/>
    <property type="project" value="TreeGrafter"/>
</dbReference>
<feature type="transmembrane region" description="Helical" evidence="12">
    <location>
        <begin position="837"/>
        <end position="860"/>
    </location>
</feature>
<dbReference type="Pfam" id="PF13855">
    <property type="entry name" value="LRR_8"/>
    <property type="match status" value="1"/>
</dbReference>
<evidence type="ECO:0000313" key="15">
    <source>
        <dbReference type="EnsemblMetazoa" id="Aqu2.1.34596_001"/>
    </source>
</evidence>
<dbReference type="InterPro" id="IPR002131">
    <property type="entry name" value="Gphrmn_rcpt_fam"/>
</dbReference>
<reference evidence="16" key="1">
    <citation type="journal article" date="2010" name="Nature">
        <title>The Amphimedon queenslandica genome and the evolution of animal complexity.</title>
        <authorList>
            <person name="Srivastava M."/>
            <person name="Simakov O."/>
            <person name="Chapman J."/>
            <person name="Fahey B."/>
            <person name="Gauthier M.E."/>
            <person name="Mitros T."/>
            <person name="Richards G.S."/>
            <person name="Conaco C."/>
            <person name="Dacre M."/>
            <person name="Hellsten U."/>
            <person name="Larroux C."/>
            <person name="Putnam N.H."/>
            <person name="Stanke M."/>
            <person name="Adamska M."/>
            <person name="Darling A."/>
            <person name="Degnan S.M."/>
            <person name="Oakley T.H."/>
            <person name="Plachetzki D.C."/>
            <person name="Zhai Y."/>
            <person name="Adamski M."/>
            <person name="Calcino A."/>
            <person name="Cummins S.F."/>
            <person name="Goodstein D.M."/>
            <person name="Harris C."/>
            <person name="Jackson D.J."/>
            <person name="Leys S.P."/>
            <person name="Shu S."/>
            <person name="Woodcroft B.J."/>
            <person name="Vervoort M."/>
            <person name="Kosik K.S."/>
            <person name="Manning G."/>
            <person name="Degnan B.M."/>
            <person name="Rokhsar D.S."/>
        </authorList>
    </citation>
    <scope>NUCLEOTIDE SEQUENCE [LARGE SCALE GENOMIC DNA]</scope>
</reference>
<evidence type="ECO:0000256" key="10">
    <source>
        <dbReference type="ARBA" id="ARBA00023224"/>
    </source>
</evidence>
<feature type="domain" description="G-protein coupled receptors family 1 profile" evidence="14">
    <location>
        <begin position="630"/>
        <end position="889"/>
    </location>
</feature>
<feature type="compositionally biased region" description="Basic and acidic residues" evidence="11">
    <location>
        <begin position="1057"/>
        <end position="1067"/>
    </location>
</feature>
<dbReference type="PANTHER" id="PTHR24372">
    <property type="entry name" value="GLYCOPROTEIN HORMONE RECEPTOR"/>
    <property type="match status" value="1"/>
</dbReference>
<feature type="signal peptide" evidence="13">
    <location>
        <begin position="1"/>
        <end position="17"/>
    </location>
</feature>
<dbReference type="FunCoup" id="A0A1X7V3Q7">
    <property type="interactions" value="91"/>
</dbReference>
<dbReference type="OrthoDB" id="5981530at2759"/>
<keyword evidence="4 12" id="KW-0812">Transmembrane</keyword>
<evidence type="ECO:0000256" key="4">
    <source>
        <dbReference type="ARBA" id="ARBA00022692"/>
    </source>
</evidence>
<dbReference type="InterPro" id="IPR032675">
    <property type="entry name" value="LRR_dom_sf"/>
</dbReference>
<feature type="region of interest" description="Disordered" evidence="11">
    <location>
        <begin position="1046"/>
        <end position="1073"/>
    </location>
</feature>
<keyword evidence="16" id="KW-1185">Reference proteome</keyword>
<proteinExistence type="predicted"/>
<dbReference type="GO" id="GO:0005886">
    <property type="term" value="C:plasma membrane"/>
    <property type="evidence" value="ECO:0007669"/>
    <property type="project" value="UniProtKB-SubCell"/>
</dbReference>
<evidence type="ECO:0000313" key="16">
    <source>
        <dbReference type="Proteomes" id="UP000007879"/>
    </source>
</evidence>
<dbReference type="GO" id="GO:0009755">
    <property type="term" value="P:hormone-mediated signaling pathway"/>
    <property type="evidence" value="ECO:0007669"/>
    <property type="project" value="TreeGrafter"/>
</dbReference>
<evidence type="ECO:0000256" key="12">
    <source>
        <dbReference type="SAM" id="Phobius"/>
    </source>
</evidence>
<feature type="transmembrane region" description="Helical" evidence="12">
    <location>
        <begin position="703"/>
        <end position="724"/>
    </location>
</feature>
<dbReference type="PROSITE" id="PS50262">
    <property type="entry name" value="G_PROTEIN_RECEP_F1_2"/>
    <property type="match status" value="1"/>
</dbReference>
<dbReference type="SUPFAM" id="SSF52058">
    <property type="entry name" value="L domain-like"/>
    <property type="match status" value="1"/>
</dbReference>
<feature type="compositionally biased region" description="Low complexity" evidence="11">
    <location>
        <begin position="965"/>
        <end position="980"/>
    </location>
</feature>
<keyword evidence="9" id="KW-0675">Receptor</keyword>
<evidence type="ECO:0000256" key="6">
    <source>
        <dbReference type="ARBA" id="ARBA00022989"/>
    </source>
</evidence>
<evidence type="ECO:0000256" key="1">
    <source>
        <dbReference type="ARBA" id="ARBA00004651"/>
    </source>
</evidence>
<organism evidence="15">
    <name type="scientific">Amphimedon queenslandica</name>
    <name type="common">Sponge</name>
    <dbReference type="NCBI Taxonomy" id="400682"/>
    <lineage>
        <taxon>Eukaryota</taxon>
        <taxon>Metazoa</taxon>
        <taxon>Porifera</taxon>
        <taxon>Demospongiae</taxon>
        <taxon>Heteroscleromorpha</taxon>
        <taxon>Haplosclerida</taxon>
        <taxon>Niphatidae</taxon>
        <taxon>Amphimedon</taxon>
    </lineage>
</organism>
<keyword evidence="3" id="KW-0433">Leucine-rich repeat</keyword>
<feature type="transmembrane region" description="Helical" evidence="12">
    <location>
        <begin position="655"/>
        <end position="680"/>
    </location>
</feature>
<feature type="transmembrane region" description="Helical" evidence="12">
    <location>
        <begin position="744"/>
        <end position="767"/>
    </location>
</feature>
<keyword evidence="2" id="KW-1003">Cell membrane</keyword>
<feature type="region of interest" description="Disordered" evidence="11">
    <location>
        <begin position="540"/>
        <end position="571"/>
    </location>
</feature>
<evidence type="ECO:0000256" key="9">
    <source>
        <dbReference type="ARBA" id="ARBA00023170"/>
    </source>
</evidence>
<dbReference type="InterPro" id="IPR000276">
    <property type="entry name" value="GPCR_Rhodpsn"/>
</dbReference>
<evidence type="ECO:0000256" key="13">
    <source>
        <dbReference type="SAM" id="SignalP"/>
    </source>
</evidence>
<dbReference type="Gene3D" id="3.80.10.10">
    <property type="entry name" value="Ribonuclease Inhibitor"/>
    <property type="match status" value="1"/>
</dbReference>
<comment type="subcellular location">
    <subcellularLocation>
        <location evidence="1">Cell membrane</location>
        <topology evidence="1">Multi-pass membrane protein</topology>
    </subcellularLocation>
</comment>
<keyword evidence="7" id="KW-0297">G-protein coupled receptor</keyword>
<feature type="region of interest" description="Disordered" evidence="11">
    <location>
        <begin position="924"/>
        <end position="1013"/>
    </location>
</feature>
<evidence type="ECO:0000256" key="8">
    <source>
        <dbReference type="ARBA" id="ARBA00023136"/>
    </source>
</evidence>
<accession>A0A1X7V3Q7</accession>
<dbReference type="GO" id="GO:0016500">
    <property type="term" value="F:protein-hormone receptor activity"/>
    <property type="evidence" value="ECO:0007669"/>
    <property type="project" value="InterPro"/>
</dbReference>
<dbReference type="PANTHER" id="PTHR24372:SF74">
    <property type="entry name" value="LP13728P"/>
    <property type="match status" value="1"/>
</dbReference>
<feature type="transmembrane region" description="Helical" evidence="12">
    <location>
        <begin position="620"/>
        <end position="643"/>
    </location>
</feature>
<feature type="compositionally biased region" description="Polar residues" evidence="11">
    <location>
        <begin position="924"/>
        <end position="933"/>
    </location>
</feature>
<dbReference type="eggNOG" id="KOG2087">
    <property type="taxonomic scope" value="Eukaryota"/>
</dbReference>
<dbReference type="InterPro" id="IPR001611">
    <property type="entry name" value="Leu-rich_rpt"/>
</dbReference>
<dbReference type="Pfam" id="PF00001">
    <property type="entry name" value="7tm_1"/>
    <property type="match status" value="1"/>
</dbReference>
<evidence type="ECO:0000256" key="7">
    <source>
        <dbReference type="ARBA" id="ARBA00023040"/>
    </source>
</evidence>
<dbReference type="PRINTS" id="PR00373">
    <property type="entry name" value="GLYCHORMONER"/>
</dbReference>
<gene>
    <name evidence="15" type="primary">100636996</name>
</gene>
<dbReference type="SUPFAM" id="SSF81321">
    <property type="entry name" value="Family A G protein-coupled receptor-like"/>
    <property type="match status" value="1"/>
</dbReference>
<dbReference type="STRING" id="400682.A0A1X7V3Q7"/>
<dbReference type="EnsemblMetazoa" id="XM_019995230.1">
    <property type="protein sequence ID" value="XP_019850789.1"/>
    <property type="gene ID" value="LOC100636996"/>
</dbReference>
<keyword evidence="6 12" id="KW-1133">Transmembrane helix</keyword>
<keyword evidence="5" id="KW-0677">Repeat</keyword>
<feature type="compositionally biased region" description="Low complexity" evidence="11">
    <location>
        <begin position="540"/>
        <end position="563"/>
    </location>
</feature>
<keyword evidence="8 12" id="KW-0472">Membrane</keyword>
<feature type="transmembrane region" description="Helical" evidence="12">
    <location>
        <begin position="872"/>
        <end position="891"/>
    </location>
</feature>
<dbReference type="KEGG" id="aqu:100636996"/>
<name>A0A1X7V3Q7_AMPQE</name>
<protein>
    <recommendedName>
        <fullName evidence="14">G-protein coupled receptors family 1 profile domain-containing protein</fullName>
    </recommendedName>
</protein>
<evidence type="ECO:0000256" key="3">
    <source>
        <dbReference type="ARBA" id="ARBA00022614"/>
    </source>
</evidence>
<evidence type="ECO:0000256" key="2">
    <source>
        <dbReference type="ARBA" id="ARBA00022475"/>
    </source>
</evidence>
<dbReference type="GO" id="GO:0008528">
    <property type="term" value="F:G protein-coupled peptide receptor activity"/>
    <property type="evidence" value="ECO:0007669"/>
    <property type="project" value="TreeGrafter"/>
</dbReference>